<name>L1I4K6_GUITC</name>
<feature type="compositionally biased region" description="Pro residues" evidence="1">
    <location>
        <begin position="239"/>
        <end position="251"/>
    </location>
</feature>
<evidence type="ECO:0000259" key="3">
    <source>
        <dbReference type="PROSITE" id="PS51391"/>
    </source>
</evidence>
<dbReference type="InterPro" id="IPR008942">
    <property type="entry name" value="ENTH_VHS"/>
</dbReference>
<dbReference type="GO" id="GO:0003723">
    <property type="term" value="F:RNA binding"/>
    <property type="evidence" value="ECO:0007669"/>
    <property type="project" value="InterPro"/>
</dbReference>
<dbReference type="InterPro" id="IPR035967">
    <property type="entry name" value="SWAP/Surp_sf"/>
</dbReference>
<dbReference type="OrthoDB" id="21470at2759"/>
<evidence type="ECO:0000313" key="6">
    <source>
        <dbReference type="Proteomes" id="UP000011087"/>
    </source>
</evidence>
<gene>
    <name evidence="4" type="ORF">GUITHDRAFT_149666</name>
</gene>
<dbReference type="PaxDb" id="55529-EKX30799"/>
<dbReference type="GO" id="GO:0006874">
    <property type="term" value="P:intracellular calcium ion homeostasis"/>
    <property type="evidence" value="ECO:0007669"/>
    <property type="project" value="TreeGrafter"/>
</dbReference>
<dbReference type="EnsemblProtists" id="EKX30799">
    <property type="protein sequence ID" value="EKX30799"/>
    <property type="gene ID" value="GUITHDRAFT_149666"/>
</dbReference>
<dbReference type="PANTHER" id="PTHR12323:SF0">
    <property type="entry name" value="CALCIUM HOMEOSTASIS ENDOPLASMIC RETICULUM PROTEIN"/>
    <property type="match status" value="1"/>
</dbReference>
<feature type="domain" description="SURP motif" evidence="2">
    <location>
        <begin position="1"/>
        <end position="36"/>
    </location>
</feature>
<evidence type="ECO:0000259" key="2">
    <source>
        <dbReference type="PROSITE" id="PS50128"/>
    </source>
</evidence>
<dbReference type="GeneID" id="17287519"/>
<dbReference type="eggNOG" id="KOG0007">
    <property type="taxonomic scope" value="Eukaryota"/>
</dbReference>
<feature type="compositionally biased region" description="Low complexity" evidence="1">
    <location>
        <begin position="252"/>
        <end position="266"/>
    </location>
</feature>
<feature type="compositionally biased region" description="Pro residues" evidence="1">
    <location>
        <begin position="267"/>
        <end position="295"/>
    </location>
</feature>
<dbReference type="Pfam" id="PF01805">
    <property type="entry name" value="Surp"/>
    <property type="match status" value="1"/>
</dbReference>
<evidence type="ECO:0008006" key="7">
    <source>
        <dbReference type="Google" id="ProtNLM"/>
    </source>
</evidence>
<dbReference type="PROSITE" id="PS50128">
    <property type="entry name" value="SURP"/>
    <property type="match status" value="1"/>
</dbReference>
<dbReference type="InterPro" id="IPR000061">
    <property type="entry name" value="Surp"/>
</dbReference>
<organism evidence="4">
    <name type="scientific">Guillardia theta (strain CCMP2712)</name>
    <name type="common">Cryptophyte</name>
    <dbReference type="NCBI Taxonomy" id="905079"/>
    <lineage>
        <taxon>Eukaryota</taxon>
        <taxon>Cryptophyceae</taxon>
        <taxon>Pyrenomonadales</taxon>
        <taxon>Geminigeraceae</taxon>
        <taxon>Guillardia</taxon>
    </lineage>
</organism>
<dbReference type="PANTHER" id="PTHR12323">
    <property type="entry name" value="SR-RELATED CTD ASSOCIATED FACTOR 6"/>
    <property type="match status" value="1"/>
</dbReference>
<dbReference type="Gene3D" id="1.10.10.790">
    <property type="entry name" value="Surp module"/>
    <property type="match status" value="1"/>
</dbReference>
<dbReference type="SUPFAM" id="SSF109905">
    <property type="entry name" value="Surp module (SWAP domain)"/>
    <property type="match status" value="1"/>
</dbReference>
<protein>
    <recommendedName>
        <fullName evidence="7">CID domain-containing protein</fullName>
    </recommendedName>
</protein>
<evidence type="ECO:0000313" key="5">
    <source>
        <dbReference type="EnsemblProtists" id="EKX30799"/>
    </source>
</evidence>
<evidence type="ECO:0000256" key="1">
    <source>
        <dbReference type="SAM" id="MobiDB-lite"/>
    </source>
</evidence>
<dbReference type="EMBL" id="JH993544">
    <property type="protein sequence ID" value="EKX30799.1"/>
    <property type="molecule type" value="Genomic_DNA"/>
</dbReference>
<dbReference type="GO" id="GO:0048471">
    <property type="term" value="C:perinuclear region of cytoplasm"/>
    <property type="evidence" value="ECO:0007669"/>
    <property type="project" value="TreeGrafter"/>
</dbReference>
<dbReference type="Proteomes" id="UP000011087">
    <property type="component" value="Unassembled WGS sequence"/>
</dbReference>
<reference evidence="6" key="2">
    <citation type="submission" date="2012-11" db="EMBL/GenBank/DDBJ databases">
        <authorList>
            <person name="Kuo A."/>
            <person name="Curtis B.A."/>
            <person name="Tanifuji G."/>
            <person name="Burki F."/>
            <person name="Gruber A."/>
            <person name="Irimia M."/>
            <person name="Maruyama S."/>
            <person name="Arias M.C."/>
            <person name="Ball S.G."/>
            <person name="Gile G.H."/>
            <person name="Hirakawa Y."/>
            <person name="Hopkins J.F."/>
            <person name="Rensing S.A."/>
            <person name="Schmutz J."/>
            <person name="Symeonidi A."/>
            <person name="Elias M."/>
            <person name="Eveleigh R.J."/>
            <person name="Herman E.K."/>
            <person name="Klute M.J."/>
            <person name="Nakayama T."/>
            <person name="Obornik M."/>
            <person name="Reyes-Prieto A."/>
            <person name="Armbrust E.V."/>
            <person name="Aves S.J."/>
            <person name="Beiko R.G."/>
            <person name="Coutinho P."/>
            <person name="Dacks J.B."/>
            <person name="Durnford D.G."/>
            <person name="Fast N.M."/>
            <person name="Green B.R."/>
            <person name="Grisdale C."/>
            <person name="Hempe F."/>
            <person name="Henrissat B."/>
            <person name="Hoppner M.P."/>
            <person name="Ishida K.-I."/>
            <person name="Kim E."/>
            <person name="Koreny L."/>
            <person name="Kroth P.G."/>
            <person name="Liu Y."/>
            <person name="Malik S.-B."/>
            <person name="Maier U.G."/>
            <person name="McRose D."/>
            <person name="Mock T."/>
            <person name="Neilson J.A."/>
            <person name="Onodera N.T."/>
            <person name="Poole A.M."/>
            <person name="Pritham E.J."/>
            <person name="Richards T.A."/>
            <person name="Rocap G."/>
            <person name="Roy S.W."/>
            <person name="Sarai C."/>
            <person name="Schaack S."/>
            <person name="Shirato S."/>
            <person name="Slamovits C.H."/>
            <person name="Spencer D.F."/>
            <person name="Suzuki S."/>
            <person name="Worden A.Z."/>
            <person name="Zauner S."/>
            <person name="Barry K."/>
            <person name="Bell C."/>
            <person name="Bharti A.K."/>
            <person name="Crow J.A."/>
            <person name="Grimwood J."/>
            <person name="Kramer R."/>
            <person name="Lindquist E."/>
            <person name="Lucas S."/>
            <person name="Salamov A."/>
            <person name="McFadden G.I."/>
            <person name="Lane C.E."/>
            <person name="Keeling P.J."/>
            <person name="Gray M.W."/>
            <person name="Grigoriev I.V."/>
            <person name="Archibald J.M."/>
        </authorList>
    </citation>
    <scope>NUCLEOTIDE SEQUENCE</scope>
    <source>
        <strain evidence="6">CCMP2712</strain>
    </source>
</reference>
<dbReference type="Gene3D" id="1.25.40.90">
    <property type="match status" value="1"/>
</dbReference>
<dbReference type="STRING" id="905079.L1I4K6"/>
<dbReference type="SMART" id="SM00582">
    <property type="entry name" value="RPR"/>
    <property type="match status" value="1"/>
</dbReference>
<feature type="non-terminal residue" evidence="4">
    <location>
        <position position="1"/>
    </location>
</feature>
<dbReference type="InterPro" id="IPR006569">
    <property type="entry name" value="CID_dom"/>
</dbReference>
<reference evidence="4 6" key="1">
    <citation type="journal article" date="2012" name="Nature">
        <title>Algal genomes reveal evolutionary mosaicism and the fate of nucleomorphs.</title>
        <authorList>
            <consortium name="DOE Joint Genome Institute"/>
            <person name="Curtis B.A."/>
            <person name="Tanifuji G."/>
            <person name="Burki F."/>
            <person name="Gruber A."/>
            <person name="Irimia M."/>
            <person name="Maruyama S."/>
            <person name="Arias M.C."/>
            <person name="Ball S.G."/>
            <person name="Gile G.H."/>
            <person name="Hirakawa Y."/>
            <person name="Hopkins J.F."/>
            <person name="Kuo A."/>
            <person name="Rensing S.A."/>
            <person name="Schmutz J."/>
            <person name="Symeonidi A."/>
            <person name="Elias M."/>
            <person name="Eveleigh R.J."/>
            <person name="Herman E.K."/>
            <person name="Klute M.J."/>
            <person name="Nakayama T."/>
            <person name="Obornik M."/>
            <person name="Reyes-Prieto A."/>
            <person name="Armbrust E.V."/>
            <person name="Aves S.J."/>
            <person name="Beiko R.G."/>
            <person name="Coutinho P."/>
            <person name="Dacks J.B."/>
            <person name="Durnford D.G."/>
            <person name="Fast N.M."/>
            <person name="Green B.R."/>
            <person name="Grisdale C.J."/>
            <person name="Hempel F."/>
            <person name="Henrissat B."/>
            <person name="Hoppner M.P."/>
            <person name="Ishida K."/>
            <person name="Kim E."/>
            <person name="Koreny L."/>
            <person name="Kroth P.G."/>
            <person name="Liu Y."/>
            <person name="Malik S.B."/>
            <person name="Maier U.G."/>
            <person name="McRose D."/>
            <person name="Mock T."/>
            <person name="Neilson J.A."/>
            <person name="Onodera N.T."/>
            <person name="Poole A.M."/>
            <person name="Pritham E.J."/>
            <person name="Richards T.A."/>
            <person name="Rocap G."/>
            <person name="Roy S.W."/>
            <person name="Sarai C."/>
            <person name="Schaack S."/>
            <person name="Shirato S."/>
            <person name="Slamovits C.H."/>
            <person name="Spencer D.F."/>
            <person name="Suzuki S."/>
            <person name="Worden A.Z."/>
            <person name="Zauner S."/>
            <person name="Barry K."/>
            <person name="Bell C."/>
            <person name="Bharti A.K."/>
            <person name="Crow J.A."/>
            <person name="Grimwood J."/>
            <person name="Kramer R."/>
            <person name="Lindquist E."/>
            <person name="Lucas S."/>
            <person name="Salamov A."/>
            <person name="McFadden G.I."/>
            <person name="Lane C.E."/>
            <person name="Keeling P.J."/>
            <person name="Gray M.W."/>
            <person name="Grigoriev I.V."/>
            <person name="Archibald J.M."/>
        </authorList>
    </citation>
    <scope>NUCLEOTIDE SEQUENCE</scope>
    <source>
        <strain evidence="4 6">CCMP2712</strain>
    </source>
</reference>
<evidence type="ECO:0000313" key="4">
    <source>
        <dbReference type="EMBL" id="EKX30799.1"/>
    </source>
</evidence>
<dbReference type="AlphaFoldDB" id="L1I4K6"/>
<dbReference type="OMA" id="PRHANGP"/>
<keyword evidence="6" id="KW-1185">Reference proteome</keyword>
<dbReference type="PROSITE" id="PS51391">
    <property type="entry name" value="CID"/>
    <property type="match status" value="1"/>
</dbReference>
<dbReference type="KEGG" id="gtt:GUITHDRAFT_149666"/>
<sequence length="454" mass="51174">YVARNGKAFEDMIREREGANPKFTFLREKGEGCEYFRWRVYCLQMKFEKHEMDAMLREAFPPLGEEDLNTFKEMLTSLTGSKDHIRSMRAWIMSHEENVEFICEHFHARIISIKEFQPRLHIVYVLNDVLHACLKKRMDPSIIDVTSERIFRHVLRLLHPTFQDEPDAENRGKISKVLGLWRERNIFSPQEIEQAMSDRNAIIPSPTVDLDSLGSFQSAMSRKQPPAPNMPHPLQAAPPSLPPPLPVPPQHPSAQNFVIPPTQNFHPPIPPPQTIPPPLPPAQQSLPPPAQPPKAPIQIQLSSAPPAMPPQKQLPLHHGFSSSGDAIATCRPADRQAARPPTQGFSWKAPDEIPAGLSLLDSLDKFYSEPIVNRVLQMARESNIDPKNVQDVNKMQEEEVNPDGLSGVPATRAALSWSTPRKIVPKISNQIVGIKNLKKQTEEDDDVADVFKSM</sequence>
<feature type="non-terminal residue" evidence="4">
    <location>
        <position position="454"/>
    </location>
</feature>
<feature type="region of interest" description="Disordered" evidence="1">
    <location>
        <begin position="218"/>
        <end position="327"/>
    </location>
</feature>
<proteinExistence type="predicted"/>
<dbReference type="Pfam" id="PF04818">
    <property type="entry name" value="CID"/>
    <property type="match status" value="1"/>
</dbReference>
<dbReference type="RefSeq" id="XP_005817779.1">
    <property type="nucleotide sequence ID" value="XM_005817722.1"/>
</dbReference>
<reference evidence="5" key="3">
    <citation type="submission" date="2016-03" db="UniProtKB">
        <authorList>
            <consortium name="EnsemblProtists"/>
        </authorList>
    </citation>
    <scope>IDENTIFICATION</scope>
</reference>
<dbReference type="SUPFAM" id="SSF48464">
    <property type="entry name" value="ENTH/VHS domain"/>
    <property type="match status" value="1"/>
</dbReference>
<feature type="domain" description="CID" evidence="3">
    <location>
        <begin position="63"/>
        <end position="203"/>
    </location>
</feature>
<dbReference type="GO" id="GO:0006396">
    <property type="term" value="P:RNA processing"/>
    <property type="evidence" value="ECO:0007669"/>
    <property type="project" value="InterPro"/>
</dbReference>
<dbReference type="SMART" id="SM00648">
    <property type="entry name" value="SWAP"/>
    <property type="match status" value="1"/>
</dbReference>
<dbReference type="HOGENOM" id="CLU_603565_0_0_1"/>
<accession>L1I4K6</accession>